<comment type="subcellular location">
    <subcellularLocation>
        <location evidence="4">Cytoplasm</location>
        <location evidence="4">Cytosol</location>
    </subcellularLocation>
</comment>
<comment type="catalytic activity">
    <reaction evidence="3 4">
        <text>RX + glutathione = an S-substituted glutathione + a halide anion + H(+)</text>
        <dbReference type="Rhea" id="RHEA:16437"/>
        <dbReference type="ChEBI" id="CHEBI:15378"/>
        <dbReference type="ChEBI" id="CHEBI:16042"/>
        <dbReference type="ChEBI" id="CHEBI:17792"/>
        <dbReference type="ChEBI" id="CHEBI:57925"/>
        <dbReference type="ChEBI" id="CHEBI:90779"/>
        <dbReference type="EC" id="2.5.1.18"/>
    </reaction>
</comment>
<evidence type="ECO:0000256" key="4">
    <source>
        <dbReference type="RuleBase" id="RU369102"/>
    </source>
</evidence>
<evidence type="ECO:0000259" key="6">
    <source>
        <dbReference type="PROSITE" id="PS50405"/>
    </source>
</evidence>
<keyword evidence="1 4" id="KW-0808">Transferase</keyword>
<dbReference type="CDD" id="cd03058">
    <property type="entry name" value="GST_N_Tau"/>
    <property type="match status" value="1"/>
</dbReference>
<dbReference type="SFLD" id="SFLDG00358">
    <property type="entry name" value="Main_(cytGST)"/>
    <property type="match status" value="1"/>
</dbReference>
<dbReference type="PaxDb" id="4097-A0A1S3XGN6"/>
<dbReference type="PROSITE" id="PS50405">
    <property type="entry name" value="GST_CTER"/>
    <property type="match status" value="1"/>
</dbReference>
<reference evidence="7" key="1">
    <citation type="journal article" date="2014" name="Nat. Commun.">
        <title>The tobacco genome sequence and its comparison with those of tomato and potato.</title>
        <authorList>
            <person name="Sierro N."/>
            <person name="Battey J.N."/>
            <person name="Ouadi S."/>
            <person name="Bakaher N."/>
            <person name="Bovet L."/>
            <person name="Willig A."/>
            <person name="Goepfert S."/>
            <person name="Peitsch M.C."/>
            <person name="Ivanov N.V."/>
        </authorList>
    </citation>
    <scope>NUCLEOTIDE SEQUENCE [LARGE SCALE GENOMIC DNA]</scope>
</reference>
<dbReference type="InterPro" id="IPR045074">
    <property type="entry name" value="GST_C_Tau"/>
</dbReference>
<dbReference type="KEGG" id="nta:107764934"/>
<protein>
    <recommendedName>
        <fullName evidence="4">Glutathione S-transferase</fullName>
        <ecNumber evidence="4">2.5.1.18</ecNumber>
    </recommendedName>
</protein>
<reference evidence="8" key="2">
    <citation type="submission" date="2025-08" db="UniProtKB">
        <authorList>
            <consortium name="RefSeq"/>
        </authorList>
    </citation>
    <scope>IDENTIFICATION</scope>
    <source>
        <tissue evidence="8">Leaf</tissue>
    </source>
</reference>
<dbReference type="InterPro" id="IPR004045">
    <property type="entry name" value="Glutathione_S-Trfase_N"/>
</dbReference>
<dbReference type="PANTHER" id="PTHR11260">
    <property type="entry name" value="GLUTATHIONE S-TRANSFERASE, GST, SUPERFAMILY, GST DOMAIN CONTAINING"/>
    <property type="match status" value="1"/>
</dbReference>
<dbReference type="Pfam" id="PF02798">
    <property type="entry name" value="GST_N"/>
    <property type="match status" value="1"/>
</dbReference>
<dbReference type="FunFam" id="3.40.30.10:FF:000014">
    <property type="entry name" value="Tau class glutathione S-transferase"/>
    <property type="match status" value="1"/>
</dbReference>
<evidence type="ECO:0000259" key="5">
    <source>
        <dbReference type="PROSITE" id="PS50404"/>
    </source>
</evidence>
<dbReference type="Proteomes" id="UP000790787">
    <property type="component" value="Chromosome 6"/>
</dbReference>
<evidence type="ECO:0000313" key="7">
    <source>
        <dbReference type="Proteomes" id="UP000790787"/>
    </source>
</evidence>
<keyword evidence="7" id="KW-1185">Reference proteome</keyword>
<dbReference type="EC" id="2.5.1.18" evidence="4"/>
<dbReference type="AlphaFoldDB" id="A0A1S3XGN6"/>
<evidence type="ECO:0000256" key="1">
    <source>
        <dbReference type="ARBA" id="ARBA00022679"/>
    </source>
</evidence>
<dbReference type="GeneID" id="107764934"/>
<dbReference type="CDD" id="cd03185">
    <property type="entry name" value="GST_C_Tau"/>
    <property type="match status" value="1"/>
</dbReference>
<dbReference type="GO" id="GO:0009734">
    <property type="term" value="P:auxin-activated signaling pathway"/>
    <property type="evidence" value="ECO:0007669"/>
    <property type="project" value="UniProtKB-KW"/>
</dbReference>
<dbReference type="SUPFAM" id="SSF52833">
    <property type="entry name" value="Thioredoxin-like"/>
    <property type="match status" value="1"/>
</dbReference>
<dbReference type="SUPFAM" id="SSF47616">
    <property type="entry name" value="GST C-terminal domain-like"/>
    <property type="match status" value="1"/>
</dbReference>
<dbReference type="InterPro" id="IPR045073">
    <property type="entry name" value="Omega/Tau-like"/>
</dbReference>
<dbReference type="GO" id="GO:0006749">
    <property type="term" value="P:glutathione metabolic process"/>
    <property type="evidence" value="ECO:0000318"/>
    <property type="project" value="GO_Central"/>
</dbReference>
<feature type="domain" description="GST N-terminal" evidence="5">
    <location>
        <begin position="19"/>
        <end position="98"/>
    </location>
</feature>
<dbReference type="OrthoDB" id="4951845at2759"/>
<comment type="similarity">
    <text evidence="4">Belongs to the GST superfamily.</text>
</comment>
<dbReference type="InterPro" id="IPR036282">
    <property type="entry name" value="Glutathione-S-Trfase_C_sf"/>
</dbReference>
<feature type="domain" description="GST C-terminal" evidence="6">
    <location>
        <begin position="104"/>
        <end position="234"/>
    </location>
</feature>
<evidence type="ECO:0000313" key="8">
    <source>
        <dbReference type="RefSeq" id="XP_016438999.1"/>
    </source>
</evidence>
<dbReference type="InterPro" id="IPR040079">
    <property type="entry name" value="Glutathione_S-Trfase"/>
</dbReference>
<dbReference type="RefSeq" id="XP_016438999.1">
    <property type="nucleotide sequence ID" value="XM_016583513.2"/>
</dbReference>
<dbReference type="InterPro" id="IPR036249">
    <property type="entry name" value="Thioredoxin-like_sf"/>
</dbReference>
<sequence>MILALKKKRNKKKLMEDENKVTLHGMWISSYAKTVELALKIKGIAFDYVEEDLSNKSSLLLKYNPVYKKVPVLLHRGRPVSESLVILEYIDETWKNQPRFLPDDPYERARVRFWAIYCRQISDTMKKAFISAQEVDEDRAFDEFFEKLQVMEEGMKDFFPGERSNNCSENLGLLDIIIVGSLGTYKAAEEVLGMKVLDPERNPFIYSWVNTLLELPLVKQTLPPHDKVVSRLEFIKQNGFTFQTNI</sequence>
<dbReference type="GO" id="GO:0005829">
    <property type="term" value="C:cytosol"/>
    <property type="evidence" value="ECO:0007669"/>
    <property type="project" value="UniProtKB-SubCell"/>
</dbReference>
<evidence type="ECO:0000256" key="2">
    <source>
        <dbReference type="ARBA" id="ARBA00023294"/>
    </source>
</evidence>
<dbReference type="SMR" id="A0A1S3XGN6"/>
<dbReference type="GO" id="GO:0004364">
    <property type="term" value="F:glutathione transferase activity"/>
    <property type="evidence" value="ECO:0000318"/>
    <property type="project" value="GO_Central"/>
</dbReference>
<dbReference type="InterPro" id="IPR010987">
    <property type="entry name" value="Glutathione-S-Trfase_C-like"/>
</dbReference>
<organism evidence="7 8">
    <name type="scientific">Nicotiana tabacum</name>
    <name type="common">Common tobacco</name>
    <dbReference type="NCBI Taxonomy" id="4097"/>
    <lineage>
        <taxon>Eukaryota</taxon>
        <taxon>Viridiplantae</taxon>
        <taxon>Streptophyta</taxon>
        <taxon>Embryophyta</taxon>
        <taxon>Tracheophyta</taxon>
        <taxon>Spermatophyta</taxon>
        <taxon>Magnoliopsida</taxon>
        <taxon>eudicotyledons</taxon>
        <taxon>Gunneridae</taxon>
        <taxon>Pentapetalae</taxon>
        <taxon>asterids</taxon>
        <taxon>lamiids</taxon>
        <taxon>Solanales</taxon>
        <taxon>Solanaceae</taxon>
        <taxon>Nicotianoideae</taxon>
        <taxon>Nicotianeae</taxon>
        <taxon>Nicotiana</taxon>
    </lineage>
</organism>
<comment type="function">
    <text evidence="4">Is involved in the conjugation of reduced glutathione to a wide number of exogenous and endogenous hydrophobic electrophiles.</text>
</comment>
<proteinExistence type="inferred from homology"/>
<keyword evidence="4" id="KW-0963">Cytoplasm</keyword>
<dbReference type="OMA" id="GMWISTY"/>
<dbReference type="GO" id="GO:0005737">
    <property type="term" value="C:cytoplasm"/>
    <property type="evidence" value="ECO:0000318"/>
    <property type="project" value="GO_Central"/>
</dbReference>
<dbReference type="RefSeq" id="XP_016438999.1">
    <property type="nucleotide sequence ID" value="XM_016583513.1"/>
</dbReference>
<accession>A0A1S3XGN6</accession>
<dbReference type="STRING" id="4097.A0A1S3XGN6"/>
<dbReference type="PROSITE" id="PS50404">
    <property type="entry name" value="GST_NTER"/>
    <property type="match status" value="1"/>
</dbReference>
<evidence type="ECO:0000256" key="3">
    <source>
        <dbReference type="ARBA" id="ARBA00047960"/>
    </source>
</evidence>
<keyword evidence="2" id="KW-0927">Auxin signaling pathway</keyword>
<gene>
    <name evidence="8" type="primary">LOC107764934</name>
</gene>
<dbReference type="SFLD" id="SFLDG01152">
    <property type="entry name" value="Main.3:_Omega-_and_Tau-like"/>
    <property type="match status" value="1"/>
</dbReference>
<dbReference type="Gene3D" id="1.20.1050.10">
    <property type="match status" value="1"/>
</dbReference>
<dbReference type="SFLD" id="SFLDS00019">
    <property type="entry name" value="Glutathione_Transferase_(cytos"/>
    <property type="match status" value="1"/>
</dbReference>
<name>A0A1S3XGN6_TOBAC</name>
<dbReference type="PANTHER" id="PTHR11260:SF558">
    <property type="entry name" value="GLUTATHIONE S-TRANSFERASE"/>
    <property type="match status" value="1"/>
</dbReference>
<dbReference type="Gene3D" id="3.40.30.10">
    <property type="entry name" value="Glutaredoxin"/>
    <property type="match status" value="1"/>
</dbReference>